<gene>
    <name evidence="1" type="ORF">I7412_12300</name>
</gene>
<accession>A0A937RDJ0</accession>
<organism evidence="1 2">
    <name type="scientific">Frankia nepalensis</name>
    <dbReference type="NCBI Taxonomy" id="1836974"/>
    <lineage>
        <taxon>Bacteria</taxon>
        <taxon>Bacillati</taxon>
        <taxon>Actinomycetota</taxon>
        <taxon>Actinomycetes</taxon>
        <taxon>Frankiales</taxon>
        <taxon>Frankiaceae</taxon>
        <taxon>Frankia</taxon>
    </lineage>
</organism>
<comment type="caution">
    <text evidence="1">The sequence shown here is derived from an EMBL/GenBank/DDBJ whole genome shotgun (WGS) entry which is preliminary data.</text>
</comment>
<dbReference type="GO" id="GO:0016874">
    <property type="term" value="F:ligase activity"/>
    <property type="evidence" value="ECO:0007669"/>
    <property type="project" value="UniProtKB-KW"/>
</dbReference>
<dbReference type="InterPro" id="IPR009097">
    <property type="entry name" value="Cyclic_Pdiesterase"/>
</dbReference>
<dbReference type="AlphaFoldDB" id="A0A937RDJ0"/>
<protein>
    <submittedName>
        <fullName evidence="1">2'-5' RNA ligase family protein</fullName>
    </submittedName>
</protein>
<dbReference type="Gene3D" id="3.90.1140.10">
    <property type="entry name" value="Cyclic phosphodiesterase"/>
    <property type="match status" value="1"/>
</dbReference>
<keyword evidence="1" id="KW-0436">Ligase</keyword>
<evidence type="ECO:0000313" key="1">
    <source>
        <dbReference type="EMBL" id="MBL7627942.1"/>
    </source>
</evidence>
<dbReference type="EMBL" id="JAEACQ010000165">
    <property type="protein sequence ID" value="MBL7627942.1"/>
    <property type="molecule type" value="Genomic_DNA"/>
</dbReference>
<dbReference type="SUPFAM" id="SSF55144">
    <property type="entry name" value="LigT-like"/>
    <property type="match status" value="1"/>
</dbReference>
<keyword evidence="2" id="KW-1185">Reference proteome</keyword>
<dbReference type="Pfam" id="PF13563">
    <property type="entry name" value="2_5_RNA_ligase2"/>
    <property type="match status" value="1"/>
</dbReference>
<evidence type="ECO:0000313" key="2">
    <source>
        <dbReference type="Proteomes" id="UP000604475"/>
    </source>
</evidence>
<name>A0A937RDJ0_9ACTN</name>
<reference evidence="1" key="1">
    <citation type="submission" date="2020-12" db="EMBL/GenBank/DDBJ databases">
        <title>Genomic characterization of non-nitrogen-fixing Frankia strains.</title>
        <authorList>
            <person name="Carlos-Shanley C."/>
            <person name="Guerra T."/>
            <person name="Hahn D."/>
        </authorList>
    </citation>
    <scope>NUCLEOTIDE SEQUENCE</scope>
    <source>
        <strain evidence="1">CN6</strain>
    </source>
</reference>
<dbReference type="Proteomes" id="UP000604475">
    <property type="component" value="Unassembled WGS sequence"/>
</dbReference>
<sequence length="225" mass="25519">MPHSHEDQVDAEDWEAFQRTDRMADHWWWRPGWRPDRHYLTWYVVFDDQALRDHVAEHQKALAELDYLDPVPADGIHMTVQGVAFADELDADTVTRIGAQADERTADIEPFTLTVGPIAAYTGGTFLRAAPWHPVAEVRERLRGAIAAELGADQVPAEPARFKPHISVTYCNATPAATEVIRRLTELRQLPPIEVPVTSVSLLELRRDGHAYRWTTHHTVTFTST</sequence>
<proteinExistence type="predicted"/>
<dbReference type="RefSeq" id="WP_203000247.1">
    <property type="nucleotide sequence ID" value="NZ_JADWYU010000133.1"/>
</dbReference>